<dbReference type="Proteomes" id="UP000290560">
    <property type="component" value="Unassembled WGS sequence"/>
</dbReference>
<name>A0A445MCQ8_ENSVE</name>
<dbReference type="EMBL" id="KV875615">
    <property type="protein sequence ID" value="RZR72004.1"/>
    <property type="molecule type" value="Genomic_DNA"/>
</dbReference>
<sequence length="224" mass="25063">MPLPKVRKPSLYLLPLWIPWQTSIPLHQGCPLLLRWPTAWSQPGCPFEAPLGAANQGPMVVGGGRVGHYLLAGRLAEARRAIEAQASELTLELALAHRCFEEAKVQLEEARDELATTEDEAMYNLSEVEGQLEVLRRELKLLIGSWARLSRRGGSWGNCCQLTLTIIAYEFGYQFATGHFKTSYHKLEVDEDPYMELPSYKVSIPTEVPFDDYLVTPPALPPSS</sequence>
<organism evidence="2">
    <name type="scientific">Ensete ventricosum</name>
    <name type="common">Abyssinian banana</name>
    <name type="synonym">Musa ensete</name>
    <dbReference type="NCBI Taxonomy" id="4639"/>
    <lineage>
        <taxon>Eukaryota</taxon>
        <taxon>Viridiplantae</taxon>
        <taxon>Streptophyta</taxon>
        <taxon>Embryophyta</taxon>
        <taxon>Tracheophyta</taxon>
        <taxon>Spermatophyta</taxon>
        <taxon>Magnoliopsida</taxon>
        <taxon>Liliopsida</taxon>
        <taxon>Zingiberales</taxon>
        <taxon>Musaceae</taxon>
        <taxon>Ensete</taxon>
    </lineage>
</organism>
<accession>A0A445MCQ8</accession>
<gene>
    <name evidence="2" type="ORF">BHM03_00009337</name>
</gene>
<proteinExistence type="predicted"/>
<evidence type="ECO:0000313" key="2">
    <source>
        <dbReference type="EMBL" id="RZR72004.1"/>
    </source>
</evidence>
<protein>
    <submittedName>
        <fullName evidence="2">Uncharacterized protein</fullName>
    </submittedName>
</protein>
<evidence type="ECO:0000256" key="1">
    <source>
        <dbReference type="SAM" id="Coils"/>
    </source>
</evidence>
<keyword evidence="1" id="KW-0175">Coiled coil</keyword>
<reference evidence="2" key="1">
    <citation type="journal article" date="2018" name="Data Brief">
        <title>Genome sequence data from 17 accessions of Ensete ventricosum, a staple food crop for millions in Ethiopia.</title>
        <authorList>
            <person name="Yemataw Z."/>
            <person name="Muzemil S."/>
            <person name="Ambachew D."/>
            <person name="Tripathi L."/>
            <person name="Tesfaye K."/>
            <person name="Chala A."/>
            <person name="Farbos A."/>
            <person name="O'Neill P."/>
            <person name="Moore K."/>
            <person name="Grant M."/>
            <person name="Studholme D.J."/>
        </authorList>
    </citation>
    <scope>NUCLEOTIDE SEQUENCE [LARGE SCALE GENOMIC DNA]</scope>
    <source>
        <tissue evidence="2">Leaf</tissue>
    </source>
</reference>
<feature type="coiled-coil region" evidence="1">
    <location>
        <begin position="100"/>
        <end position="145"/>
    </location>
</feature>
<dbReference type="AlphaFoldDB" id="A0A445MCQ8"/>